<dbReference type="GO" id="GO:0017056">
    <property type="term" value="F:structural constituent of nuclear pore"/>
    <property type="evidence" value="ECO:0007669"/>
    <property type="project" value="InterPro"/>
</dbReference>
<evidence type="ECO:0000259" key="9">
    <source>
        <dbReference type="Pfam" id="PF03177"/>
    </source>
</evidence>
<protein>
    <recommendedName>
        <fullName evidence="13">Nucleoporin Nup133/Nup155-like C-terminal domain-containing protein</fullName>
    </recommendedName>
</protein>
<evidence type="ECO:0008006" key="13">
    <source>
        <dbReference type="Google" id="ProtNLM"/>
    </source>
</evidence>
<evidence type="ECO:0000256" key="8">
    <source>
        <dbReference type="SAM" id="MobiDB-lite"/>
    </source>
</evidence>
<dbReference type="Pfam" id="PF03177">
    <property type="entry name" value="Nucleoporin_C"/>
    <property type="match status" value="1"/>
</dbReference>
<feature type="domain" description="Nucleoporin Nup133/Nup155-like C-terminal" evidence="9">
    <location>
        <begin position="793"/>
        <end position="1121"/>
    </location>
</feature>
<comment type="similarity">
    <text evidence="2">Belongs to the nucleoporin Nup133 family.</text>
</comment>
<dbReference type="RefSeq" id="XP_041200064.1">
    <property type="nucleotide sequence ID" value="XM_041337811.1"/>
</dbReference>
<dbReference type="InterPro" id="IPR007187">
    <property type="entry name" value="Nucleoporin_Nup133/Nup155_C"/>
</dbReference>
<keyword evidence="6" id="KW-0811">Translocation</keyword>
<dbReference type="InterPro" id="IPR015943">
    <property type="entry name" value="WD40/YVTN_repeat-like_dom_sf"/>
</dbReference>
<dbReference type="GO" id="GO:0016973">
    <property type="term" value="P:poly(A)+ mRNA export from nucleus"/>
    <property type="evidence" value="ECO:0007669"/>
    <property type="project" value="TreeGrafter"/>
</dbReference>
<dbReference type="PANTHER" id="PTHR13405">
    <property type="entry name" value="NUCLEAR PORE COMPLEX PROTEIN NUP133"/>
    <property type="match status" value="1"/>
</dbReference>
<dbReference type="InterPro" id="IPR014908">
    <property type="entry name" value="Nucleoporin_Nup133/Nup155_N"/>
</dbReference>
<evidence type="ECO:0000256" key="2">
    <source>
        <dbReference type="ARBA" id="ARBA00005569"/>
    </source>
</evidence>
<keyword evidence="5" id="KW-0653">Protein transport</keyword>
<proteinExistence type="inferred from homology"/>
<dbReference type="Gene3D" id="2.130.10.10">
    <property type="entry name" value="YVTN repeat-like/Quinoprotein amine dehydrogenase"/>
    <property type="match status" value="1"/>
</dbReference>
<dbReference type="GO" id="GO:0031080">
    <property type="term" value="C:nuclear pore outer ring"/>
    <property type="evidence" value="ECO:0007669"/>
    <property type="project" value="TreeGrafter"/>
</dbReference>
<evidence type="ECO:0000256" key="1">
    <source>
        <dbReference type="ARBA" id="ARBA00004259"/>
    </source>
</evidence>
<dbReference type="Pfam" id="PF08801">
    <property type="entry name" value="Nucleoporin_N"/>
    <property type="match status" value="1"/>
</dbReference>
<dbReference type="AlphaFoldDB" id="A0A9P7JKD0"/>
<sequence>MASPAPRKTHRYATPRQSVTPPRQRRMVSARPAGTPSRRTEDIAAVQDVMDVDDVQMYNERVLGSGRETIYARTDEISVAFHAALPFEVRRELKGADFYSQSWTGAVDAITGYALAASSNTCFVWHHPKPTTCYILPCPPSSQDYAQPLSAPFHALVPSRSRSEPGLVLLSIRGDIRFWDSITSGLAGGGSFESINLELGEGEYTSGLLRVDGQIYIASTSHGRLFRLTLTSQSGRHTLSARLFAPPPAPGLSLARLLCGEVGRGITADKELWTLSETRVQRWSLNKEVLLSEVDVREAVGNVEDLEGVDFGVESDGTLVVLVSYAGSEQETAAMALDQYGGFGMGAPVPRRIYALVRLSASTKRGEVAKFEVGGGDGGVIEGIGGGMKIDGVTGVPYATTAVSAPSHPRLTLLGGGAVVAIRFVDVVVFCARDSPYQDRLTLKAPNTDQILGLEQEQGEGAGPEDVLILTAGVLIRARVDLGRVRTFDEATGRAILIRALLTQAILYGSNPDNPLHFSFPPEVDPEALMTGAEGLSRAVLESDPEIIRPNHDLTSQLTSRKDRLSWLIRFINDNAALRKMSQRSRQRLATDAEKLYACHQLWLKMNEHLDAGASHSLVTDAIHAFTAAHPLLHPSASHDVIRDFFRYRVTEIGRLIPFMVERVERTGEGAMREVGGAVVTILQAGLSYRAYNLAVYGVELPMIKPWTSRPSAIDGVLKLVDTATRFALDPSKANTKSASRELLPELATVFFACVQERLDWLDSPIAADEPGSERDHIELKERFDQLRPEILETLRLTSHLLNALTLAASHADFRSLAALLHQDTVYPPSSNPHAHTIEEYVDRFGGMFAREVVRWCMVHGEARVVFAMEESGRGEWGKYMDEYWAEEEQGGKCDAVAWLRDLGQGRWSVAGTRLLREANGAGDVGVKHFMLSVGKLAHLAQMQEGTGADETVLDAFHDSLDFISVQEKMLQEFREPASSLRGKQKQSLDAQVDAVIKAKGTRLRAERRHGLLGIMKIFVRQVLQGKALSLEDAVDMLTLQDNVEGVENYATALHLLAHAEVGRAYHGFLSLRQSSFRRVWCRIYNHDDWDSIRETANITDAQLTSRFRATALYTTFNVILLSPQLCQIPGVDLDPNECLPVPLMPEIKSRFPGIQEDMVGDLARDYRAESSGVEGLRLGDVYHRVRELVMLDLGYTREGF</sequence>
<gene>
    <name evidence="11" type="ORF">BJ212DRAFT_1443350</name>
</gene>
<evidence type="ECO:0000256" key="5">
    <source>
        <dbReference type="ARBA" id="ARBA00022927"/>
    </source>
</evidence>
<dbReference type="InterPro" id="IPR037624">
    <property type="entry name" value="Nup133-like"/>
</dbReference>
<evidence type="ECO:0000313" key="12">
    <source>
        <dbReference type="Proteomes" id="UP000807769"/>
    </source>
</evidence>
<evidence type="ECO:0000256" key="6">
    <source>
        <dbReference type="ARBA" id="ARBA00023010"/>
    </source>
</evidence>
<evidence type="ECO:0000256" key="7">
    <source>
        <dbReference type="ARBA" id="ARBA00023242"/>
    </source>
</evidence>
<evidence type="ECO:0000256" key="3">
    <source>
        <dbReference type="ARBA" id="ARBA00022448"/>
    </source>
</evidence>
<feature type="region of interest" description="Disordered" evidence="8">
    <location>
        <begin position="1"/>
        <end position="39"/>
    </location>
</feature>
<keyword evidence="12" id="KW-1185">Reference proteome</keyword>
<dbReference type="PANTHER" id="PTHR13405:SF11">
    <property type="entry name" value="NUCLEAR PORE COMPLEX PROTEIN NUP133"/>
    <property type="match status" value="1"/>
</dbReference>
<keyword evidence="7" id="KW-0539">Nucleus</keyword>
<dbReference type="OrthoDB" id="103454at2759"/>
<evidence type="ECO:0000259" key="10">
    <source>
        <dbReference type="Pfam" id="PF08801"/>
    </source>
</evidence>
<organism evidence="11 12">
    <name type="scientific">Suillus subaureus</name>
    <dbReference type="NCBI Taxonomy" id="48587"/>
    <lineage>
        <taxon>Eukaryota</taxon>
        <taxon>Fungi</taxon>
        <taxon>Dikarya</taxon>
        <taxon>Basidiomycota</taxon>
        <taxon>Agaricomycotina</taxon>
        <taxon>Agaricomycetes</taxon>
        <taxon>Agaricomycetidae</taxon>
        <taxon>Boletales</taxon>
        <taxon>Suillineae</taxon>
        <taxon>Suillaceae</taxon>
        <taxon>Suillus</taxon>
    </lineage>
</organism>
<reference evidence="11" key="1">
    <citation type="journal article" date="2020" name="New Phytol.">
        <title>Comparative genomics reveals dynamic genome evolution in host specialist ectomycorrhizal fungi.</title>
        <authorList>
            <person name="Lofgren L.A."/>
            <person name="Nguyen N.H."/>
            <person name="Vilgalys R."/>
            <person name="Ruytinx J."/>
            <person name="Liao H.L."/>
            <person name="Branco S."/>
            <person name="Kuo A."/>
            <person name="LaButti K."/>
            <person name="Lipzen A."/>
            <person name="Andreopoulos W."/>
            <person name="Pangilinan J."/>
            <person name="Riley R."/>
            <person name="Hundley H."/>
            <person name="Na H."/>
            <person name="Barry K."/>
            <person name="Grigoriev I.V."/>
            <person name="Stajich J.E."/>
            <person name="Kennedy P.G."/>
        </authorList>
    </citation>
    <scope>NUCLEOTIDE SEQUENCE</scope>
    <source>
        <strain evidence="11">MN1</strain>
    </source>
</reference>
<dbReference type="Proteomes" id="UP000807769">
    <property type="component" value="Unassembled WGS sequence"/>
</dbReference>
<keyword evidence="3" id="KW-0813">Transport</keyword>
<keyword evidence="4" id="KW-0509">mRNA transport</keyword>
<dbReference type="GO" id="GO:0000972">
    <property type="term" value="P:transcription-dependent tethering of RNA polymerase II gene DNA at nuclear periphery"/>
    <property type="evidence" value="ECO:0007669"/>
    <property type="project" value="TreeGrafter"/>
</dbReference>
<dbReference type="GO" id="GO:0006606">
    <property type="term" value="P:protein import into nucleus"/>
    <property type="evidence" value="ECO:0007669"/>
    <property type="project" value="TreeGrafter"/>
</dbReference>
<dbReference type="SUPFAM" id="SSF117289">
    <property type="entry name" value="Nucleoporin domain"/>
    <property type="match status" value="1"/>
</dbReference>
<dbReference type="EMBL" id="JABBWG010000001">
    <property type="protein sequence ID" value="KAG1827217.1"/>
    <property type="molecule type" value="Genomic_DNA"/>
</dbReference>
<comment type="caution">
    <text evidence="11">The sequence shown here is derived from an EMBL/GenBank/DDBJ whole genome shotgun (WGS) entry which is preliminary data.</text>
</comment>
<evidence type="ECO:0000313" key="11">
    <source>
        <dbReference type="EMBL" id="KAG1827217.1"/>
    </source>
</evidence>
<evidence type="ECO:0000256" key="4">
    <source>
        <dbReference type="ARBA" id="ARBA00022816"/>
    </source>
</evidence>
<dbReference type="Gene3D" id="1.20.58.1380">
    <property type="match status" value="1"/>
</dbReference>
<name>A0A9P7JKD0_9AGAM</name>
<accession>A0A9P7JKD0</accession>
<comment type="subcellular location">
    <subcellularLocation>
        <location evidence="1">Nucleus envelope</location>
    </subcellularLocation>
</comment>
<feature type="domain" description="Nucleoporin Nup133/Nup155-like N-terminal" evidence="10">
    <location>
        <begin position="75"/>
        <end position="248"/>
    </location>
</feature>
<dbReference type="GeneID" id="64631827"/>